<dbReference type="EMBL" id="FZOU01000019">
    <property type="protein sequence ID" value="SNT44440.1"/>
    <property type="molecule type" value="Genomic_DNA"/>
</dbReference>
<gene>
    <name evidence="2" type="ORF">SAMN05421770_11915</name>
</gene>
<protein>
    <submittedName>
        <fullName evidence="2">Uncharacterized protein</fullName>
    </submittedName>
</protein>
<keyword evidence="3" id="KW-1185">Reference proteome</keyword>
<feature type="transmembrane region" description="Helical" evidence="1">
    <location>
        <begin position="6"/>
        <end position="28"/>
    </location>
</feature>
<keyword evidence="1" id="KW-0812">Transmembrane</keyword>
<evidence type="ECO:0000256" key="1">
    <source>
        <dbReference type="SAM" id="Phobius"/>
    </source>
</evidence>
<name>A0A239MPM4_9BACT</name>
<accession>A0A239MPM4</accession>
<feature type="transmembrane region" description="Helical" evidence="1">
    <location>
        <begin position="97"/>
        <end position="115"/>
    </location>
</feature>
<dbReference type="AlphaFoldDB" id="A0A239MPM4"/>
<keyword evidence="1" id="KW-1133">Transmembrane helix</keyword>
<proteinExistence type="predicted"/>
<dbReference type="RefSeq" id="WP_089410524.1">
    <property type="nucleotide sequence ID" value="NZ_FZOU01000019.1"/>
</dbReference>
<reference evidence="2 3" key="1">
    <citation type="submission" date="2017-06" db="EMBL/GenBank/DDBJ databases">
        <authorList>
            <person name="Kim H.J."/>
            <person name="Triplett B.A."/>
        </authorList>
    </citation>
    <scope>NUCLEOTIDE SEQUENCE [LARGE SCALE GENOMIC DNA]</scope>
    <source>
        <strain evidence="2 3">DSM 18704</strain>
    </source>
</reference>
<keyword evidence="1" id="KW-0472">Membrane</keyword>
<dbReference type="Proteomes" id="UP000198356">
    <property type="component" value="Unassembled WGS sequence"/>
</dbReference>
<feature type="transmembrane region" description="Helical" evidence="1">
    <location>
        <begin position="72"/>
        <end position="90"/>
    </location>
</feature>
<evidence type="ECO:0000313" key="2">
    <source>
        <dbReference type="EMBL" id="SNT44440.1"/>
    </source>
</evidence>
<sequence>MTEKIIFVGIIVAGLIGFVLALWAWVRSEQSKELPAWRRLLFSLGFLAVAGQVVLFALSWTHIGRNRALFSAWARFVYPSFFVAAILALTGKGAARWWLLASSFLLFVLCFFIMLSP</sequence>
<evidence type="ECO:0000313" key="3">
    <source>
        <dbReference type="Proteomes" id="UP000198356"/>
    </source>
</evidence>
<feature type="transmembrane region" description="Helical" evidence="1">
    <location>
        <begin position="40"/>
        <end position="60"/>
    </location>
</feature>
<organism evidence="2 3">
    <name type="scientific">Granulicella rosea</name>
    <dbReference type="NCBI Taxonomy" id="474952"/>
    <lineage>
        <taxon>Bacteria</taxon>
        <taxon>Pseudomonadati</taxon>
        <taxon>Acidobacteriota</taxon>
        <taxon>Terriglobia</taxon>
        <taxon>Terriglobales</taxon>
        <taxon>Acidobacteriaceae</taxon>
        <taxon>Granulicella</taxon>
    </lineage>
</organism>